<organism evidence="16 17">
    <name type="scientific">Tetranychus urticae</name>
    <name type="common">Two-spotted spider mite</name>
    <dbReference type="NCBI Taxonomy" id="32264"/>
    <lineage>
        <taxon>Eukaryota</taxon>
        <taxon>Metazoa</taxon>
        <taxon>Ecdysozoa</taxon>
        <taxon>Arthropoda</taxon>
        <taxon>Chelicerata</taxon>
        <taxon>Arachnida</taxon>
        <taxon>Acari</taxon>
        <taxon>Acariformes</taxon>
        <taxon>Trombidiformes</taxon>
        <taxon>Prostigmata</taxon>
        <taxon>Eleutherengona</taxon>
        <taxon>Raphignathae</taxon>
        <taxon>Tetranychoidea</taxon>
        <taxon>Tetranychidae</taxon>
        <taxon>Tetranychus</taxon>
    </lineage>
</organism>
<dbReference type="Proteomes" id="UP000015104">
    <property type="component" value="Unassembled WGS sequence"/>
</dbReference>
<comment type="domain">
    <text evidence="13">The histidine box domains are involved in binding the catalytic metal ions.</text>
</comment>
<evidence type="ECO:0000259" key="15">
    <source>
        <dbReference type="Pfam" id="PF00487"/>
    </source>
</evidence>
<reference evidence="16" key="2">
    <citation type="submission" date="2015-06" db="UniProtKB">
        <authorList>
            <consortium name="EnsemblMetazoa"/>
        </authorList>
    </citation>
    <scope>IDENTIFICATION</scope>
</reference>
<keyword evidence="9" id="KW-0408">Iron</keyword>
<keyword evidence="10" id="KW-0443">Lipid metabolism</keyword>
<dbReference type="InterPro" id="IPR005804">
    <property type="entry name" value="FA_desaturase_dom"/>
</dbReference>
<comment type="similarity">
    <text evidence="2 13">Belongs to the fatty acid desaturase type 1 family.</text>
</comment>
<evidence type="ECO:0000256" key="8">
    <source>
        <dbReference type="ARBA" id="ARBA00023002"/>
    </source>
</evidence>
<dbReference type="HOGENOM" id="CLU_027359_0_0_1"/>
<dbReference type="PRINTS" id="PR00075">
    <property type="entry name" value="FACDDSATRASE"/>
</dbReference>
<feature type="transmembrane region" description="Helical" evidence="14">
    <location>
        <begin position="74"/>
        <end position="93"/>
    </location>
</feature>
<evidence type="ECO:0000313" key="17">
    <source>
        <dbReference type="Proteomes" id="UP000015104"/>
    </source>
</evidence>
<keyword evidence="12 13" id="KW-0275">Fatty acid biosynthesis</keyword>
<evidence type="ECO:0000256" key="4">
    <source>
        <dbReference type="ARBA" id="ARBA00022692"/>
    </source>
</evidence>
<evidence type="ECO:0000256" key="1">
    <source>
        <dbReference type="ARBA" id="ARBA00004141"/>
    </source>
</evidence>
<keyword evidence="6" id="KW-0276">Fatty acid metabolism</keyword>
<dbReference type="CDD" id="cd03505">
    <property type="entry name" value="Delta9-FADS-like"/>
    <property type="match status" value="1"/>
</dbReference>
<dbReference type="GO" id="GO:0005789">
    <property type="term" value="C:endoplasmic reticulum membrane"/>
    <property type="evidence" value="ECO:0007669"/>
    <property type="project" value="TreeGrafter"/>
</dbReference>
<sequence length="343" mass="40394">MSEESECETQVEPQYLEKAVDEDFSQSKDYKMEIVWRNVILQGLLHSIIFWQIYYLYRYPDEWPNFWKLLKAGSLYTILFSSMGVTAGAHRLWSHKSYKAKVPLRVYLALAFASCGQDDILTWARDHRVHHKYSETDADPHNASRGFFFSHQGWLLVKKHPAVKEKGKNVDLSDLYADPVVMWQRKYYFWLAMLTIVVIPVAFPYYYWNIPFWHCFMASGVRLLLVLHGTWLVNSAAHLWGTKPYDNTIGPVEQNFWKIWVFTGEFYHNFHHTFPQDYKASEWGWIGQLNSAAMFIELMAMIGQAYDLKTTPRKIVLARKSRTGQWFSDKKNKTSQQSEVKVD</sequence>
<keyword evidence="4 13" id="KW-0812">Transmembrane</keyword>
<feature type="transmembrane region" description="Helical" evidence="14">
    <location>
        <begin position="187"/>
        <end position="205"/>
    </location>
</feature>
<evidence type="ECO:0000256" key="13">
    <source>
        <dbReference type="RuleBase" id="RU000581"/>
    </source>
</evidence>
<feature type="domain" description="Fatty acid desaturase" evidence="15">
    <location>
        <begin position="75"/>
        <end position="276"/>
    </location>
</feature>
<evidence type="ECO:0000256" key="5">
    <source>
        <dbReference type="ARBA" id="ARBA00022723"/>
    </source>
</evidence>
<evidence type="ECO:0000256" key="10">
    <source>
        <dbReference type="ARBA" id="ARBA00023098"/>
    </source>
</evidence>
<evidence type="ECO:0000256" key="6">
    <source>
        <dbReference type="ARBA" id="ARBA00022832"/>
    </source>
</evidence>
<keyword evidence="17" id="KW-1185">Reference proteome</keyword>
<dbReference type="PANTHER" id="PTHR11351:SF31">
    <property type="entry name" value="DESATURASE 1, ISOFORM A-RELATED"/>
    <property type="match status" value="1"/>
</dbReference>
<proteinExistence type="inferred from homology"/>
<keyword evidence="5" id="KW-0479">Metal-binding</keyword>
<dbReference type="InterPro" id="IPR015876">
    <property type="entry name" value="Acyl-CoA_DS"/>
</dbReference>
<accession>T1KSI8</accession>
<keyword evidence="7 14" id="KW-1133">Transmembrane helix</keyword>
<dbReference type="InterPro" id="IPR001522">
    <property type="entry name" value="FADS-1_CS"/>
</dbReference>
<evidence type="ECO:0000256" key="7">
    <source>
        <dbReference type="ARBA" id="ARBA00022989"/>
    </source>
</evidence>
<evidence type="ECO:0000256" key="2">
    <source>
        <dbReference type="ARBA" id="ARBA00009295"/>
    </source>
</evidence>
<feature type="transmembrane region" description="Helical" evidence="14">
    <location>
        <begin position="34"/>
        <end position="54"/>
    </location>
</feature>
<dbReference type="EMBL" id="CAEY01000425">
    <property type="status" value="NOT_ANNOTATED_CDS"/>
    <property type="molecule type" value="Genomic_DNA"/>
</dbReference>
<dbReference type="GO" id="GO:0006636">
    <property type="term" value="P:unsaturated fatty acid biosynthetic process"/>
    <property type="evidence" value="ECO:0007669"/>
    <property type="project" value="TreeGrafter"/>
</dbReference>
<comment type="subcellular location">
    <subcellularLocation>
        <location evidence="1">Membrane</location>
        <topology evidence="1">Multi-pass membrane protein</topology>
    </subcellularLocation>
</comment>
<dbReference type="KEGG" id="tut:107366863"/>
<evidence type="ECO:0000256" key="11">
    <source>
        <dbReference type="ARBA" id="ARBA00023136"/>
    </source>
</evidence>
<dbReference type="OMA" id="WHISFTT"/>
<keyword evidence="11 14" id="KW-0472">Membrane</keyword>
<dbReference type="Pfam" id="PF00487">
    <property type="entry name" value="FA_desaturase"/>
    <property type="match status" value="1"/>
</dbReference>
<evidence type="ECO:0000256" key="3">
    <source>
        <dbReference type="ARBA" id="ARBA00022516"/>
    </source>
</evidence>
<dbReference type="OrthoDB" id="10260134at2759"/>
<dbReference type="PANTHER" id="PTHR11351">
    <property type="entry name" value="ACYL-COA DESATURASE"/>
    <property type="match status" value="1"/>
</dbReference>
<evidence type="ECO:0000313" key="16">
    <source>
        <dbReference type="EnsemblMetazoa" id="tetur19g03300.1"/>
    </source>
</evidence>
<evidence type="ECO:0000256" key="9">
    <source>
        <dbReference type="ARBA" id="ARBA00023004"/>
    </source>
</evidence>
<dbReference type="GO" id="GO:0004768">
    <property type="term" value="F:stearoyl-CoA 9-desaturase activity"/>
    <property type="evidence" value="ECO:0007669"/>
    <property type="project" value="TreeGrafter"/>
</dbReference>
<protein>
    <recommendedName>
        <fullName evidence="15">Fatty acid desaturase domain-containing protein</fullName>
    </recommendedName>
</protein>
<comment type="cofactor">
    <cofactor evidence="13">
        <name>Fe(2+)</name>
        <dbReference type="ChEBI" id="CHEBI:29033"/>
    </cofactor>
</comment>
<dbReference type="eggNOG" id="KOG1600">
    <property type="taxonomic scope" value="Eukaryota"/>
</dbReference>
<keyword evidence="8 13" id="KW-0560">Oxidoreductase</keyword>
<keyword evidence="3 13" id="KW-0444">Lipid biosynthesis</keyword>
<name>T1KSI8_TETUR</name>
<dbReference type="AlphaFoldDB" id="T1KSI8"/>
<evidence type="ECO:0000256" key="14">
    <source>
        <dbReference type="SAM" id="Phobius"/>
    </source>
</evidence>
<reference evidence="17" key="1">
    <citation type="submission" date="2011-08" db="EMBL/GenBank/DDBJ databases">
        <authorList>
            <person name="Rombauts S."/>
        </authorList>
    </citation>
    <scope>NUCLEOTIDE SEQUENCE</scope>
    <source>
        <strain evidence="17">London</strain>
    </source>
</reference>
<gene>
    <name evidence="16" type="primary">107366863</name>
</gene>
<evidence type="ECO:0000256" key="12">
    <source>
        <dbReference type="ARBA" id="ARBA00023160"/>
    </source>
</evidence>
<dbReference type="EnsemblMetazoa" id="tetur19g03300.1">
    <property type="protein sequence ID" value="tetur19g03300.1"/>
    <property type="gene ID" value="tetur19g03300"/>
</dbReference>
<dbReference type="PROSITE" id="PS00476">
    <property type="entry name" value="FATTY_ACID_DESATUR_1"/>
    <property type="match status" value="1"/>
</dbReference>
<dbReference type="GO" id="GO:0005506">
    <property type="term" value="F:iron ion binding"/>
    <property type="evidence" value="ECO:0007669"/>
    <property type="project" value="TreeGrafter"/>
</dbReference>